<sequence>MLPGQMLDDRYLLEAEAGTGGMGTVWRAQDTRIGRTVAIKVLHSHLAKDDKLRARFDREARLIGALQHPGVVQLYDFTDTVVDGKSVAYLVMEYVPGSSLATELPQRMPVERTLSLVASAAEGLHSAHLRGIVHRDVKPANILVAPDDTAKIVDFGISQSFGDRKLTMTGHFMGSLHYVSPEQLQGKPLTPASDVYSLGVVAYEALTGDLPFPGDTPASVLTGHLQQEPRPLPADVPAPVAALVMRALAKEPEDRFESAAALATACRRLSTDTEITSQTPIPTTIRPTVKTSPTTMYPAAAPEPTPVGGRRRSRLLPVTIIVLVLLLATGGGAAVWYYAGGGQAALNGDNVGLANLHDLKPVGEPIPFAEAGASDRGTVPEPVTDGETGYFVHNVDEAPETIAVDLDSGKEKWRQPMGQPIGLAMRAGQGLLYTADLEQGIVNFLDPATGESLNTAEYDGRIGVSTFGSRVLIAPEGDDTVTAYEADGAEAWEQSFEETVTDVDIEAKWKDFTNQPGRYSSQKPERLLIYGDDGTVSRLDTEDGDILTTTEPDSDLTVTSAFQGMMFTADPDDEDGYTLIAHDVSRDFAEVGRWEELRPGFNPEKIEWCGKTRICVKDRQYSGTTGAVVLDFSEPGSKPLWESSPETPVNEIYAAGSTVAVVQGEGANLSTQLYDNAMEPRGRAKNGVFRPVDGKTFLDYPRTAGNAPANPVNKHFFTGLDATDGSTKDLGTQEVFPQCVTEGAHVACPTPKGITVWEYRDAR</sequence>
<dbReference type="InterPro" id="IPR000719">
    <property type="entry name" value="Prot_kinase_dom"/>
</dbReference>
<dbReference type="GO" id="GO:0004674">
    <property type="term" value="F:protein serine/threonine kinase activity"/>
    <property type="evidence" value="ECO:0007669"/>
    <property type="project" value="UniProtKB-KW"/>
</dbReference>
<dbReference type="EC" id="2.7.11.1" evidence="1"/>
<dbReference type="FunFam" id="3.30.200.20:FF:000035">
    <property type="entry name" value="Serine/threonine protein kinase Stk1"/>
    <property type="match status" value="1"/>
</dbReference>
<evidence type="ECO:0000256" key="6">
    <source>
        <dbReference type="ARBA" id="ARBA00022840"/>
    </source>
</evidence>
<dbReference type="PROSITE" id="PS50011">
    <property type="entry name" value="PROTEIN_KINASE_DOM"/>
    <property type="match status" value="1"/>
</dbReference>
<evidence type="ECO:0000313" key="12">
    <source>
        <dbReference type="EMBL" id="ADD44938.1"/>
    </source>
</evidence>
<keyword evidence="10" id="KW-0812">Transmembrane</keyword>
<evidence type="ECO:0000256" key="3">
    <source>
        <dbReference type="ARBA" id="ARBA00022679"/>
    </source>
</evidence>
<evidence type="ECO:0000256" key="4">
    <source>
        <dbReference type="ARBA" id="ARBA00022741"/>
    </source>
</evidence>
<evidence type="ECO:0000256" key="8">
    <source>
        <dbReference type="ARBA" id="ARBA00048679"/>
    </source>
</evidence>
<feature type="domain" description="Protein kinase" evidence="11">
    <location>
        <begin position="11"/>
        <end position="269"/>
    </location>
</feature>
<evidence type="ECO:0000259" key="11">
    <source>
        <dbReference type="PROSITE" id="PS50011"/>
    </source>
</evidence>
<dbReference type="FunFam" id="1.10.510.10:FF:000021">
    <property type="entry name" value="Serine/threonine protein kinase"/>
    <property type="match status" value="1"/>
</dbReference>
<dbReference type="Pfam" id="PF13360">
    <property type="entry name" value="PQQ_2"/>
    <property type="match status" value="1"/>
</dbReference>
<dbReference type="PANTHER" id="PTHR43289">
    <property type="entry name" value="MITOGEN-ACTIVATED PROTEIN KINASE KINASE KINASE 20-RELATED"/>
    <property type="match status" value="1"/>
</dbReference>
<evidence type="ECO:0000256" key="9">
    <source>
        <dbReference type="SAM" id="MobiDB-lite"/>
    </source>
</evidence>
<evidence type="ECO:0000256" key="5">
    <source>
        <dbReference type="ARBA" id="ARBA00022777"/>
    </source>
</evidence>
<dbReference type="PANTHER" id="PTHR43289:SF6">
    <property type="entry name" value="SERINE_THREONINE-PROTEIN KINASE NEKL-3"/>
    <property type="match status" value="1"/>
</dbReference>
<evidence type="ECO:0000256" key="7">
    <source>
        <dbReference type="ARBA" id="ARBA00047899"/>
    </source>
</evidence>
<reference evidence="12 13" key="1">
    <citation type="journal article" date="2009" name="Stand. Genomic Sci.">
        <title>Complete genome sequence of Stackebrandtia nassauensis type strain (LLR-40K-21).</title>
        <authorList>
            <person name="Munk C."/>
            <person name="Lapidus A."/>
            <person name="Copeland A."/>
            <person name="Jando M."/>
            <person name="Mayilraj S."/>
            <person name="Glavina Del Rio T."/>
            <person name="Nolan M."/>
            <person name="Chen F."/>
            <person name="Lucas S."/>
            <person name="Tice H."/>
            <person name="Cheng J.F."/>
            <person name="Han C."/>
            <person name="Detter J.C."/>
            <person name="Bruce D."/>
            <person name="Goodwin L."/>
            <person name="Chain P."/>
            <person name="Pitluck S."/>
            <person name="Goker M."/>
            <person name="Ovchinikova G."/>
            <person name="Pati A."/>
            <person name="Ivanova N."/>
            <person name="Mavromatis K."/>
            <person name="Chen A."/>
            <person name="Palaniappan K."/>
            <person name="Land M."/>
            <person name="Hauser L."/>
            <person name="Chang Y.J."/>
            <person name="Jeffries C.D."/>
            <person name="Bristow J."/>
            <person name="Eisen J.A."/>
            <person name="Markowitz V."/>
            <person name="Hugenholtz P."/>
            <person name="Kyrpides N.C."/>
            <person name="Klenk H.P."/>
        </authorList>
    </citation>
    <scope>NUCLEOTIDE SEQUENCE [LARGE SCALE GENOMIC DNA]</scope>
    <source>
        <strain evidence="13">DSM 44728 / CIP 108903 / NRRL B-16338 / NBRC 102104 / LLR-40K-21</strain>
    </source>
</reference>
<keyword evidence="4" id="KW-0547">Nucleotide-binding</keyword>
<dbReference type="SMART" id="SM00220">
    <property type="entry name" value="S_TKc"/>
    <property type="match status" value="1"/>
</dbReference>
<proteinExistence type="predicted"/>
<dbReference type="RefSeq" id="WP_013020509.1">
    <property type="nucleotide sequence ID" value="NC_013947.1"/>
</dbReference>
<dbReference type="eggNOG" id="COG0515">
    <property type="taxonomic scope" value="Bacteria"/>
</dbReference>
<evidence type="ECO:0000256" key="1">
    <source>
        <dbReference type="ARBA" id="ARBA00012513"/>
    </source>
</evidence>
<keyword evidence="5 12" id="KW-0418">Kinase</keyword>
<dbReference type="InterPro" id="IPR015943">
    <property type="entry name" value="WD40/YVTN_repeat-like_dom_sf"/>
</dbReference>
<dbReference type="Pfam" id="PF00069">
    <property type="entry name" value="Pkinase"/>
    <property type="match status" value="1"/>
</dbReference>
<comment type="catalytic activity">
    <reaction evidence="7">
        <text>L-threonyl-[protein] + ATP = O-phospho-L-threonyl-[protein] + ADP + H(+)</text>
        <dbReference type="Rhea" id="RHEA:46608"/>
        <dbReference type="Rhea" id="RHEA-COMP:11060"/>
        <dbReference type="Rhea" id="RHEA-COMP:11605"/>
        <dbReference type="ChEBI" id="CHEBI:15378"/>
        <dbReference type="ChEBI" id="CHEBI:30013"/>
        <dbReference type="ChEBI" id="CHEBI:30616"/>
        <dbReference type="ChEBI" id="CHEBI:61977"/>
        <dbReference type="ChEBI" id="CHEBI:456216"/>
        <dbReference type="EC" id="2.7.11.1"/>
    </reaction>
</comment>
<dbReference type="InterPro" id="IPR011047">
    <property type="entry name" value="Quinoprotein_ADH-like_sf"/>
</dbReference>
<feature type="transmembrane region" description="Helical" evidence="10">
    <location>
        <begin position="315"/>
        <end position="339"/>
    </location>
</feature>
<dbReference type="SUPFAM" id="SSF56112">
    <property type="entry name" value="Protein kinase-like (PK-like)"/>
    <property type="match status" value="1"/>
</dbReference>
<dbReference type="InterPro" id="IPR002372">
    <property type="entry name" value="PQQ_rpt_dom"/>
</dbReference>
<dbReference type="EMBL" id="CP001778">
    <property type="protein sequence ID" value="ADD44938.1"/>
    <property type="molecule type" value="Genomic_DNA"/>
</dbReference>
<dbReference type="AlphaFoldDB" id="D3PUR4"/>
<dbReference type="Gene3D" id="3.30.200.20">
    <property type="entry name" value="Phosphorylase Kinase, domain 1"/>
    <property type="match status" value="1"/>
</dbReference>
<dbReference type="Gene3D" id="2.130.10.10">
    <property type="entry name" value="YVTN repeat-like/Quinoprotein amine dehydrogenase"/>
    <property type="match status" value="1"/>
</dbReference>
<accession>D3PUR4</accession>
<dbReference type="PROSITE" id="PS00108">
    <property type="entry name" value="PROTEIN_KINASE_ST"/>
    <property type="match status" value="1"/>
</dbReference>
<dbReference type="Gene3D" id="1.10.510.10">
    <property type="entry name" value="Transferase(Phosphotransferase) domain 1"/>
    <property type="match status" value="1"/>
</dbReference>
<dbReference type="OrthoDB" id="5173551at2"/>
<dbReference type="GO" id="GO:0005524">
    <property type="term" value="F:ATP binding"/>
    <property type="evidence" value="ECO:0007669"/>
    <property type="project" value="UniProtKB-KW"/>
</dbReference>
<dbReference type="eggNOG" id="COG1520">
    <property type="taxonomic scope" value="Bacteria"/>
</dbReference>
<evidence type="ECO:0000256" key="2">
    <source>
        <dbReference type="ARBA" id="ARBA00022527"/>
    </source>
</evidence>
<dbReference type="STRING" id="446470.Snas_5304"/>
<comment type="catalytic activity">
    <reaction evidence="8">
        <text>L-seryl-[protein] + ATP = O-phospho-L-seryl-[protein] + ADP + H(+)</text>
        <dbReference type="Rhea" id="RHEA:17989"/>
        <dbReference type="Rhea" id="RHEA-COMP:9863"/>
        <dbReference type="Rhea" id="RHEA-COMP:11604"/>
        <dbReference type="ChEBI" id="CHEBI:15378"/>
        <dbReference type="ChEBI" id="CHEBI:29999"/>
        <dbReference type="ChEBI" id="CHEBI:30616"/>
        <dbReference type="ChEBI" id="CHEBI:83421"/>
        <dbReference type="ChEBI" id="CHEBI:456216"/>
        <dbReference type="EC" id="2.7.11.1"/>
    </reaction>
</comment>
<keyword evidence="6" id="KW-0067">ATP-binding</keyword>
<organism evidence="12 13">
    <name type="scientific">Stackebrandtia nassauensis (strain DSM 44728 / CIP 108903 / NRRL B-16338 / NBRC 102104 / LLR-40K-21)</name>
    <dbReference type="NCBI Taxonomy" id="446470"/>
    <lineage>
        <taxon>Bacteria</taxon>
        <taxon>Bacillati</taxon>
        <taxon>Actinomycetota</taxon>
        <taxon>Actinomycetes</taxon>
        <taxon>Glycomycetales</taxon>
        <taxon>Glycomycetaceae</taxon>
        <taxon>Stackebrandtia</taxon>
    </lineage>
</organism>
<dbReference type="CDD" id="cd14014">
    <property type="entry name" value="STKc_PknB_like"/>
    <property type="match status" value="1"/>
</dbReference>
<dbReference type="HOGENOM" id="CLU_365576_0_0_11"/>
<keyword evidence="13" id="KW-1185">Reference proteome</keyword>
<name>D3PUR4_STANL</name>
<dbReference type="InterPro" id="IPR008271">
    <property type="entry name" value="Ser/Thr_kinase_AS"/>
</dbReference>
<keyword evidence="2 12" id="KW-0723">Serine/threonine-protein kinase</keyword>
<keyword evidence="10" id="KW-0472">Membrane</keyword>
<feature type="compositionally biased region" description="Polar residues" evidence="9">
    <location>
        <begin position="278"/>
        <end position="295"/>
    </location>
</feature>
<keyword evidence="3" id="KW-0808">Transferase</keyword>
<evidence type="ECO:0000313" key="13">
    <source>
        <dbReference type="Proteomes" id="UP000000844"/>
    </source>
</evidence>
<protein>
    <recommendedName>
        <fullName evidence="1">non-specific serine/threonine protein kinase</fullName>
        <ecNumber evidence="1">2.7.11.1</ecNumber>
    </recommendedName>
</protein>
<dbReference type="InterPro" id="IPR011009">
    <property type="entry name" value="Kinase-like_dom_sf"/>
</dbReference>
<feature type="region of interest" description="Disordered" evidence="9">
    <location>
        <begin position="278"/>
        <end position="308"/>
    </location>
</feature>
<dbReference type="SUPFAM" id="SSF50998">
    <property type="entry name" value="Quinoprotein alcohol dehydrogenase-like"/>
    <property type="match status" value="1"/>
</dbReference>
<evidence type="ECO:0000256" key="10">
    <source>
        <dbReference type="SAM" id="Phobius"/>
    </source>
</evidence>
<dbReference type="KEGG" id="sna:Snas_5304"/>
<dbReference type="Proteomes" id="UP000000844">
    <property type="component" value="Chromosome"/>
</dbReference>
<gene>
    <name evidence="12" type="ordered locus">Snas_5304</name>
</gene>
<keyword evidence="10" id="KW-1133">Transmembrane helix</keyword>
<dbReference type="GO" id="GO:0045717">
    <property type="term" value="P:negative regulation of fatty acid biosynthetic process"/>
    <property type="evidence" value="ECO:0007669"/>
    <property type="project" value="UniProtKB-ARBA"/>
</dbReference>